<comment type="caution">
    <text evidence="8">The sequence shown here is derived from an EMBL/GenBank/DDBJ whole genome shotgun (WGS) entry which is preliminary data.</text>
</comment>
<feature type="region of interest" description="Disordered" evidence="6">
    <location>
        <begin position="1"/>
        <end position="30"/>
    </location>
</feature>
<evidence type="ECO:0000313" key="8">
    <source>
        <dbReference type="EMBL" id="KAJ5396569.1"/>
    </source>
</evidence>
<dbReference type="GO" id="GO:0000435">
    <property type="term" value="P:positive regulation of transcription from RNA polymerase II promoter by galactose"/>
    <property type="evidence" value="ECO:0007669"/>
    <property type="project" value="TreeGrafter"/>
</dbReference>
<protein>
    <recommendedName>
        <fullName evidence="7">Zn(2)-C6 fungal-type domain-containing protein</fullName>
    </recommendedName>
</protein>
<proteinExistence type="predicted"/>
<organism evidence="8 9">
    <name type="scientific">Penicillium cosmopolitanum</name>
    <dbReference type="NCBI Taxonomy" id="1131564"/>
    <lineage>
        <taxon>Eukaryota</taxon>
        <taxon>Fungi</taxon>
        <taxon>Dikarya</taxon>
        <taxon>Ascomycota</taxon>
        <taxon>Pezizomycotina</taxon>
        <taxon>Eurotiomycetes</taxon>
        <taxon>Eurotiomycetidae</taxon>
        <taxon>Eurotiales</taxon>
        <taxon>Aspergillaceae</taxon>
        <taxon>Penicillium</taxon>
    </lineage>
</organism>
<dbReference type="GO" id="GO:0006351">
    <property type="term" value="P:DNA-templated transcription"/>
    <property type="evidence" value="ECO:0007669"/>
    <property type="project" value="InterPro"/>
</dbReference>
<dbReference type="PROSITE" id="PS00463">
    <property type="entry name" value="ZN2_CY6_FUNGAL_1"/>
    <property type="match status" value="1"/>
</dbReference>
<dbReference type="Proteomes" id="UP001147747">
    <property type="component" value="Unassembled WGS sequence"/>
</dbReference>
<evidence type="ECO:0000259" key="7">
    <source>
        <dbReference type="PROSITE" id="PS50048"/>
    </source>
</evidence>
<keyword evidence="4" id="KW-0804">Transcription</keyword>
<dbReference type="Gene3D" id="4.10.240.10">
    <property type="entry name" value="Zn(2)-C6 fungal-type DNA-binding domain"/>
    <property type="match status" value="1"/>
</dbReference>
<evidence type="ECO:0000256" key="4">
    <source>
        <dbReference type="ARBA" id="ARBA00023163"/>
    </source>
</evidence>
<evidence type="ECO:0000256" key="6">
    <source>
        <dbReference type="SAM" id="MobiDB-lite"/>
    </source>
</evidence>
<dbReference type="EMBL" id="JAPZBU010000006">
    <property type="protein sequence ID" value="KAJ5396569.1"/>
    <property type="molecule type" value="Genomic_DNA"/>
</dbReference>
<dbReference type="GO" id="GO:0008270">
    <property type="term" value="F:zinc ion binding"/>
    <property type="evidence" value="ECO:0007669"/>
    <property type="project" value="InterPro"/>
</dbReference>
<dbReference type="RefSeq" id="XP_056488621.1">
    <property type="nucleotide sequence ID" value="XM_056629319.1"/>
</dbReference>
<accession>A0A9W9W0S6</accession>
<dbReference type="GO" id="GO:0000978">
    <property type="term" value="F:RNA polymerase II cis-regulatory region sequence-specific DNA binding"/>
    <property type="evidence" value="ECO:0007669"/>
    <property type="project" value="TreeGrafter"/>
</dbReference>
<gene>
    <name evidence="8" type="ORF">N7509_004682</name>
</gene>
<sequence length="731" mass="82023">MFIAFDSSQSQNEKEGLRNPKRSRRSERTGRRGLNVRACNSCRQRKIKCTGDKPCESCRWYKTPELCSYPERRQSSSHSGKSGTSLNQYRAALERLFPEKHPEEIVNLPRTALLELMNGGGSQTSQHQDSPTVAASIHAHNSTLPMGQPVLESLHSMPDDGLDQGLCTSRDGSLEQISDDVNALSLSTRQPASYLGISSTQAALKVITWLLPLSKLNESTFSRQHQSDEAANSTPSLSTQSGLIPSEGEILDAYFVDFHTLAPLLDENSFRATHLVGTRKDSRWLALLNIVLALGSIAASGPDNHTHRAYFDRSMNLLNLATLGTPTIETVQTLGLIGGWYCHYISQPNLGYSLIGAAVRMAVSLGLQREPYDSHLVLDPARAAYREYKRRIWWSLCCLETWGHETLGRASMDFFAPAITVAKPRLLDEGNYLEVLPLIENVEFIKVSSKIQEALASMPMITFAETLELDSKLLQWWENLPPALKDHEPCPESLYTARTVMHWRFHIQRMLLYRPKLLSYAMRRVPFITLRLEERNAILKCREIAETAIQKISMATRLNQMIGWNGVWFLFQAIMVPLVCLSTQLRDDDPDALSAACKTQVETAMVTLKRMKPYGHTAQRSLEVISSIFEACLVGTGAAEKPPDTTASCSGFQNISQLNGVDPDPPATQERVLDWTMMSFESLPPQSMWEFLSWGVEDLWPEVPSLEFENQDFSIFSNASSSRMNENYHSL</sequence>
<name>A0A9W9W0S6_9EURO</name>
<dbReference type="CDD" id="cd12148">
    <property type="entry name" value="fungal_TF_MHR"/>
    <property type="match status" value="1"/>
</dbReference>
<evidence type="ECO:0000256" key="1">
    <source>
        <dbReference type="ARBA" id="ARBA00022723"/>
    </source>
</evidence>
<dbReference type="GeneID" id="81368299"/>
<keyword evidence="2" id="KW-0805">Transcription regulation</keyword>
<dbReference type="SMART" id="SM00906">
    <property type="entry name" value="Fungal_trans"/>
    <property type="match status" value="1"/>
</dbReference>
<dbReference type="InterPro" id="IPR001138">
    <property type="entry name" value="Zn2Cys6_DnaBD"/>
</dbReference>
<keyword evidence="9" id="KW-1185">Reference proteome</keyword>
<evidence type="ECO:0000256" key="3">
    <source>
        <dbReference type="ARBA" id="ARBA00023125"/>
    </source>
</evidence>
<dbReference type="CDD" id="cd00067">
    <property type="entry name" value="GAL4"/>
    <property type="match status" value="1"/>
</dbReference>
<evidence type="ECO:0000256" key="2">
    <source>
        <dbReference type="ARBA" id="ARBA00023015"/>
    </source>
</evidence>
<dbReference type="PANTHER" id="PTHR47424">
    <property type="entry name" value="REGULATORY PROTEIN GAL4"/>
    <property type="match status" value="1"/>
</dbReference>
<feature type="compositionally biased region" description="Polar residues" evidence="6">
    <location>
        <begin position="1"/>
        <end position="11"/>
    </location>
</feature>
<dbReference type="AlphaFoldDB" id="A0A9W9W0S6"/>
<dbReference type="SUPFAM" id="SSF57701">
    <property type="entry name" value="Zn2/Cys6 DNA-binding domain"/>
    <property type="match status" value="1"/>
</dbReference>
<dbReference type="Pfam" id="PF00172">
    <property type="entry name" value="Zn_clus"/>
    <property type="match status" value="1"/>
</dbReference>
<keyword evidence="1" id="KW-0479">Metal-binding</keyword>
<dbReference type="SMART" id="SM00066">
    <property type="entry name" value="GAL4"/>
    <property type="match status" value="1"/>
</dbReference>
<dbReference type="GO" id="GO:0005634">
    <property type="term" value="C:nucleus"/>
    <property type="evidence" value="ECO:0007669"/>
    <property type="project" value="TreeGrafter"/>
</dbReference>
<reference evidence="8" key="1">
    <citation type="submission" date="2022-12" db="EMBL/GenBank/DDBJ databases">
        <authorList>
            <person name="Petersen C."/>
        </authorList>
    </citation>
    <scope>NUCLEOTIDE SEQUENCE</scope>
    <source>
        <strain evidence="8">IBT 29677</strain>
    </source>
</reference>
<dbReference type="GO" id="GO:0000981">
    <property type="term" value="F:DNA-binding transcription factor activity, RNA polymerase II-specific"/>
    <property type="evidence" value="ECO:0007669"/>
    <property type="project" value="InterPro"/>
</dbReference>
<dbReference type="OrthoDB" id="3362851at2759"/>
<evidence type="ECO:0000256" key="5">
    <source>
        <dbReference type="ARBA" id="ARBA00023242"/>
    </source>
</evidence>
<keyword evidence="3" id="KW-0238">DNA-binding</keyword>
<dbReference type="InterPro" id="IPR051127">
    <property type="entry name" value="Fungal_SecMet_Regulators"/>
</dbReference>
<reference evidence="8" key="2">
    <citation type="journal article" date="2023" name="IMA Fungus">
        <title>Comparative genomic study of the Penicillium genus elucidates a diverse pangenome and 15 lateral gene transfer events.</title>
        <authorList>
            <person name="Petersen C."/>
            <person name="Sorensen T."/>
            <person name="Nielsen M.R."/>
            <person name="Sondergaard T.E."/>
            <person name="Sorensen J.L."/>
            <person name="Fitzpatrick D.A."/>
            <person name="Frisvad J.C."/>
            <person name="Nielsen K.L."/>
        </authorList>
    </citation>
    <scope>NUCLEOTIDE SEQUENCE</scope>
    <source>
        <strain evidence="8">IBT 29677</strain>
    </source>
</reference>
<dbReference type="Pfam" id="PF04082">
    <property type="entry name" value="Fungal_trans"/>
    <property type="match status" value="1"/>
</dbReference>
<keyword evidence="5" id="KW-0539">Nucleus</keyword>
<dbReference type="InterPro" id="IPR036864">
    <property type="entry name" value="Zn2-C6_fun-type_DNA-bd_sf"/>
</dbReference>
<dbReference type="InterPro" id="IPR007219">
    <property type="entry name" value="XnlR_reg_dom"/>
</dbReference>
<evidence type="ECO:0000313" key="9">
    <source>
        <dbReference type="Proteomes" id="UP001147747"/>
    </source>
</evidence>
<dbReference type="PANTHER" id="PTHR47424:SF5">
    <property type="entry name" value="ZN(II)2CYS6 TRANSCRIPTION FACTOR (EUROFUNG)"/>
    <property type="match status" value="1"/>
</dbReference>
<dbReference type="PROSITE" id="PS50048">
    <property type="entry name" value="ZN2_CY6_FUNGAL_2"/>
    <property type="match status" value="1"/>
</dbReference>
<feature type="domain" description="Zn(2)-C6 fungal-type" evidence="7">
    <location>
        <begin position="38"/>
        <end position="69"/>
    </location>
</feature>